<dbReference type="Gene3D" id="1.10.630.10">
    <property type="entry name" value="Cytochrome P450"/>
    <property type="match status" value="1"/>
</dbReference>
<dbReference type="Proteomes" id="UP000240493">
    <property type="component" value="Unassembled WGS sequence"/>
</dbReference>
<gene>
    <name evidence="5" type="ORF">M441DRAFT_74589</name>
</gene>
<dbReference type="GO" id="GO:0016705">
    <property type="term" value="F:oxidoreductase activity, acting on paired donors, with incorporation or reduction of molecular oxygen"/>
    <property type="evidence" value="ECO:0007669"/>
    <property type="project" value="InterPro"/>
</dbReference>
<reference evidence="5 6" key="1">
    <citation type="submission" date="2016-07" db="EMBL/GenBank/DDBJ databases">
        <title>Multiple horizontal gene transfer events from other fungi enriched the ability of initially mycotrophic Trichoderma (Ascomycota) to feed on dead plant biomass.</title>
        <authorList>
            <consortium name="DOE Joint Genome Institute"/>
            <person name="Aerts A."/>
            <person name="Atanasova L."/>
            <person name="Chenthamara K."/>
            <person name="Zhang J."/>
            <person name="Grujic M."/>
            <person name="Henrissat B."/>
            <person name="Kuo A."/>
            <person name="Salamov A."/>
            <person name="Lipzen A."/>
            <person name="Labutti K."/>
            <person name="Barry K."/>
            <person name="Miao Y."/>
            <person name="Rahimi M.J."/>
            <person name="Shen Q."/>
            <person name="Grigoriev I.V."/>
            <person name="Kubicek C.P."/>
            <person name="Druzhinina I.S."/>
        </authorList>
    </citation>
    <scope>NUCLEOTIDE SEQUENCE [LARGE SCALE GENOMIC DNA]</scope>
    <source>
        <strain evidence="5 6">CBS 433.97</strain>
    </source>
</reference>
<organism evidence="5 6">
    <name type="scientific">Trichoderma asperellum (strain ATCC 204424 / CBS 433.97 / NBRC 101777)</name>
    <dbReference type="NCBI Taxonomy" id="1042311"/>
    <lineage>
        <taxon>Eukaryota</taxon>
        <taxon>Fungi</taxon>
        <taxon>Dikarya</taxon>
        <taxon>Ascomycota</taxon>
        <taxon>Pezizomycotina</taxon>
        <taxon>Sordariomycetes</taxon>
        <taxon>Hypocreomycetidae</taxon>
        <taxon>Hypocreales</taxon>
        <taxon>Hypocreaceae</taxon>
        <taxon>Trichoderma</taxon>
    </lineage>
</organism>
<evidence type="ECO:0000313" key="5">
    <source>
        <dbReference type="EMBL" id="PTB35087.1"/>
    </source>
</evidence>
<protein>
    <recommendedName>
        <fullName evidence="7">Cytochrome P450</fullName>
    </recommendedName>
</protein>
<dbReference type="AlphaFoldDB" id="A0A2T3YRD7"/>
<dbReference type="SUPFAM" id="SSF48264">
    <property type="entry name" value="Cytochrome P450"/>
    <property type="match status" value="1"/>
</dbReference>
<evidence type="ECO:0000256" key="3">
    <source>
        <dbReference type="ARBA" id="ARBA00023002"/>
    </source>
</evidence>
<dbReference type="GO" id="GO:0004497">
    <property type="term" value="F:monooxygenase activity"/>
    <property type="evidence" value="ECO:0007669"/>
    <property type="project" value="InterPro"/>
</dbReference>
<proteinExistence type="inferred from homology"/>
<evidence type="ECO:0008006" key="7">
    <source>
        <dbReference type="Google" id="ProtNLM"/>
    </source>
</evidence>
<keyword evidence="3" id="KW-0560">Oxidoreductase</keyword>
<keyword evidence="6" id="KW-1185">Reference proteome</keyword>
<evidence type="ECO:0000313" key="6">
    <source>
        <dbReference type="Proteomes" id="UP000240493"/>
    </source>
</evidence>
<dbReference type="InterPro" id="IPR001128">
    <property type="entry name" value="Cyt_P450"/>
</dbReference>
<sequence length="295" mass="33747">MTEVISTPSGYPILGNVLDVDPEHPHNSLARMVSTYVSGSLQQVRNALHDEIFTAYPGEHNWETAHRTLMPAFGPLSIGDVFWVLMPAQMRRHLSQMIIKWARFGPDMPSDVQDDFMRLTLNSIPLCAMGTRFHSFYHESQHPFVRAMVGVLTESFTRSRRPPLSKILFQTQEKKYREDIEELEAVAKELLNDRRANPRSKKDLLNAMILNKDPKTGESLDNDTIIRNMIIFLIAGHETTAGLLSFLFYELWQNLEVYRKTQEEIDTVGSISARNPSSSPYRTCIHTSGKRRPDS</sequence>
<dbReference type="Pfam" id="PF00067">
    <property type="entry name" value="p450"/>
    <property type="match status" value="1"/>
</dbReference>
<comment type="similarity">
    <text evidence="1">Belongs to the cytochrome P450 family.</text>
</comment>
<dbReference type="OrthoDB" id="1470350at2759"/>
<name>A0A2T3YRD7_TRIA4</name>
<keyword evidence="4" id="KW-0408">Iron</keyword>
<dbReference type="STRING" id="1042311.A0A2T3YRD7"/>
<evidence type="ECO:0000256" key="2">
    <source>
        <dbReference type="ARBA" id="ARBA00022723"/>
    </source>
</evidence>
<dbReference type="EMBL" id="KZ679282">
    <property type="protein sequence ID" value="PTB35087.1"/>
    <property type="molecule type" value="Genomic_DNA"/>
</dbReference>
<evidence type="ECO:0000256" key="1">
    <source>
        <dbReference type="ARBA" id="ARBA00010617"/>
    </source>
</evidence>
<keyword evidence="2" id="KW-0479">Metal-binding</keyword>
<dbReference type="GO" id="GO:0020037">
    <property type="term" value="F:heme binding"/>
    <property type="evidence" value="ECO:0007669"/>
    <property type="project" value="InterPro"/>
</dbReference>
<dbReference type="InterPro" id="IPR036396">
    <property type="entry name" value="Cyt_P450_sf"/>
</dbReference>
<evidence type="ECO:0000256" key="4">
    <source>
        <dbReference type="ARBA" id="ARBA00023004"/>
    </source>
</evidence>
<accession>A0A2T3YRD7</accession>
<dbReference type="PANTHER" id="PTHR24296">
    <property type="entry name" value="CYTOCHROME P450"/>
    <property type="match status" value="1"/>
</dbReference>
<dbReference type="GO" id="GO:0005506">
    <property type="term" value="F:iron ion binding"/>
    <property type="evidence" value="ECO:0007669"/>
    <property type="project" value="InterPro"/>
</dbReference>